<dbReference type="EMBL" id="JAMZEC010000001">
    <property type="protein sequence ID" value="MCP2350648.1"/>
    <property type="molecule type" value="Genomic_DNA"/>
</dbReference>
<comment type="caution">
    <text evidence="1">The sequence shown here is derived from an EMBL/GenBank/DDBJ whole genome shotgun (WGS) entry which is preliminary data.</text>
</comment>
<gene>
    <name evidence="1" type="ORF">HD595_006770</name>
</gene>
<keyword evidence="2" id="KW-1185">Reference proteome</keyword>
<protein>
    <submittedName>
        <fullName evidence="1">Uncharacterized protein</fullName>
    </submittedName>
</protein>
<proteinExistence type="predicted"/>
<accession>A0ABT1K9F2</accession>
<sequence length="133" mass="14643">MTGDDLMAALGRAPIQFWTCPNPAHLDVTWTGDVATCDTCQLTSEMTGRKYAIARQIERERIAKLLRRVAAGRREYADGAPDDMRRVLLIEADDFESAARIAEGDMLAVCALLPSWRWTEAEERAARTAGGGS</sequence>
<dbReference type="Proteomes" id="UP001320766">
    <property type="component" value="Unassembled WGS sequence"/>
</dbReference>
<name>A0ABT1K9F2_9ACTN</name>
<reference evidence="1 2" key="1">
    <citation type="submission" date="2022-06" db="EMBL/GenBank/DDBJ databases">
        <title>Sequencing the genomes of 1000 actinobacteria strains.</title>
        <authorList>
            <person name="Klenk H.-P."/>
        </authorList>
    </citation>
    <scope>NUCLEOTIDE SEQUENCE [LARGE SCALE GENOMIC DNA]</scope>
    <source>
        <strain evidence="1 2">DSM 44170</strain>
    </source>
</reference>
<organism evidence="1 2">
    <name type="scientific">Nonomuraea roseoviolacea subsp. carminata</name>
    <dbReference type="NCBI Taxonomy" id="160689"/>
    <lineage>
        <taxon>Bacteria</taxon>
        <taxon>Bacillati</taxon>
        <taxon>Actinomycetota</taxon>
        <taxon>Actinomycetes</taxon>
        <taxon>Streptosporangiales</taxon>
        <taxon>Streptosporangiaceae</taxon>
        <taxon>Nonomuraea</taxon>
    </lineage>
</organism>
<evidence type="ECO:0000313" key="2">
    <source>
        <dbReference type="Proteomes" id="UP001320766"/>
    </source>
</evidence>
<dbReference type="RefSeq" id="WP_253776224.1">
    <property type="nucleotide sequence ID" value="NZ_BAAAVE010000017.1"/>
</dbReference>
<evidence type="ECO:0000313" key="1">
    <source>
        <dbReference type="EMBL" id="MCP2350648.1"/>
    </source>
</evidence>